<dbReference type="Pfam" id="PF19263">
    <property type="entry name" value="DUF5906"/>
    <property type="match status" value="1"/>
</dbReference>
<dbReference type="InterPro" id="IPR045455">
    <property type="entry name" value="NrS-1_pol-like_helicase"/>
</dbReference>
<evidence type="ECO:0000313" key="3">
    <source>
        <dbReference type="EMBL" id="TFV75839.1"/>
    </source>
</evidence>
<feature type="region of interest" description="Disordered" evidence="1">
    <location>
        <begin position="1"/>
        <end position="22"/>
    </location>
</feature>
<accession>A0A4Y9P650</accession>
<reference evidence="3 4" key="1">
    <citation type="submission" date="2019-03" db="EMBL/GenBank/DDBJ databases">
        <title>Bradyrhizobium strains diversity.</title>
        <authorList>
            <person name="Urquiaga M.C.O."/>
            <person name="Hungria M."/>
            <person name="Delamuta J.R.M."/>
            <person name="Klepa M.S."/>
        </authorList>
    </citation>
    <scope>NUCLEOTIDE SEQUENCE [LARGE SCALE GENOMIC DNA]</scope>
    <source>
        <strain evidence="3 4">CNPSo 3426</strain>
    </source>
</reference>
<dbReference type="SUPFAM" id="SSF52540">
    <property type="entry name" value="P-loop containing nucleoside triphosphate hydrolases"/>
    <property type="match status" value="1"/>
</dbReference>
<proteinExistence type="predicted"/>
<name>A0A4Y9P650_9BRAD</name>
<dbReference type="Proteomes" id="UP000297700">
    <property type="component" value="Unassembled WGS sequence"/>
</dbReference>
<comment type="caution">
    <text evidence="3">The sequence shown here is derived from an EMBL/GenBank/DDBJ whole genome shotgun (WGS) entry which is preliminary data.</text>
</comment>
<protein>
    <recommendedName>
        <fullName evidence="2">NrS-1 polymerase-like helicase domain-containing protein</fullName>
    </recommendedName>
</protein>
<dbReference type="RefSeq" id="WP_135164166.1">
    <property type="nucleotide sequence ID" value="NZ_SPQS01000007.1"/>
</dbReference>
<sequence length="544" mass="61177">MTETENGGLAEAAATPVRAKRGRDFDDMLREDGHDAVLAAIEFDDDTPPHERIAGWIDSDDVGAAPDGQQSDVGAPVDAPKASPRSWGFDVEKINRSYALAIWGGKALVVNEQPHGPLNDRVRLMSFESMNSWFANRQTEVVGTDGKIKSVTWAKAWHQHPDRRQYDGVEFFPNPDGAASTPNYLNLWRGFSVAPSPEGHCGRFLDHLRVNVCRDNEEYYRYLLGWMAHLVQRPRERPGIALVMRGRKGTGKTVVGEVLGSLFAPHYFPVDDARYLTGQFNAHMASCLLLQADEAMWAGDKAAEGRLKGLLTSRIQMIESKGVDPIRMENRVRVIMTSNEDWVVPATGDERRFFVLDVGSYAEQNNEYFAEMYEELDSGGREKLLDELLSFDLSKFNIWRIPQTKALLDQKLRSLDPIDDFVFNRLWAGSWLHGDDAWRGTVVRDDLYAEYLKDASRMGIGRKRSSADFGKRLKKLIPGIGDIRPSVEREPGVVKRTWCYSMPSLDECRNAFDKCVGQPIDWPALPPGEGERAHYACPDNDAPV</sequence>
<gene>
    <name evidence="3" type="ORF">E4K64_14735</name>
</gene>
<feature type="region of interest" description="Disordered" evidence="1">
    <location>
        <begin position="58"/>
        <end position="84"/>
    </location>
</feature>
<dbReference type="EMBL" id="SPQS01000007">
    <property type="protein sequence ID" value="TFV75839.1"/>
    <property type="molecule type" value="Genomic_DNA"/>
</dbReference>
<dbReference type="Gene3D" id="3.40.50.300">
    <property type="entry name" value="P-loop containing nucleotide triphosphate hydrolases"/>
    <property type="match status" value="1"/>
</dbReference>
<dbReference type="AlphaFoldDB" id="A0A4Y9P650"/>
<dbReference type="InterPro" id="IPR027417">
    <property type="entry name" value="P-loop_NTPase"/>
</dbReference>
<evidence type="ECO:0000313" key="4">
    <source>
        <dbReference type="Proteomes" id="UP000297700"/>
    </source>
</evidence>
<feature type="domain" description="NrS-1 polymerase-like helicase" evidence="2">
    <location>
        <begin position="244"/>
        <end position="352"/>
    </location>
</feature>
<evidence type="ECO:0000259" key="2">
    <source>
        <dbReference type="Pfam" id="PF19263"/>
    </source>
</evidence>
<evidence type="ECO:0000256" key="1">
    <source>
        <dbReference type="SAM" id="MobiDB-lite"/>
    </source>
</evidence>
<organism evidence="3 4">
    <name type="scientific">Bradyrhizobium frederickii</name>
    <dbReference type="NCBI Taxonomy" id="2560054"/>
    <lineage>
        <taxon>Bacteria</taxon>
        <taxon>Pseudomonadati</taxon>
        <taxon>Pseudomonadota</taxon>
        <taxon>Alphaproteobacteria</taxon>
        <taxon>Hyphomicrobiales</taxon>
        <taxon>Nitrobacteraceae</taxon>
        <taxon>Bradyrhizobium</taxon>
    </lineage>
</organism>